<protein>
    <submittedName>
        <fullName evidence="1">Thiamine pyrophosphokinase</fullName>
    </submittedName>
</protein>
<dbReference type="RefSeq" id="WP_052072214.1">
    <property type="nucleotide sequence ID" value="NZ_JJMU01000024.1"/>
</dbReference>
<dbReference type="GO" id="GO:0016301">
    <property type="term" value="F:kinase activity"/>
    <property type="evidence" value="ECO:0007669"/>
    <property type="project" value="UniProtKB-KW"/>
</dbReference>
<dbReference type="STRING" id="1229276.DI53_1726"/>
<sequence length="187" mass="21358">MSSHHIVKENQEPALIVASSNALDSEHLGQLLEWSPTILTNDYAIDFLFAEGIKVDIVFTHQETTYAQEQIKQFSIKGDFITETLDYLIAHNYKAVNVICDTLHPVFYRFAASLNIVVFAAGKRMVFVQHNYEKWKVKGDRIYVDETQLKSVVGLRKVADNVFEVEQDGFFYLGFNSDNFVAVGERL</sequence>
<organism evidence="1 2">
    <name type="scientific">Sphingobacterium deserti</name>
    <dbReference type="NCBI Taxonomy" id="1229276"/>
    <lineage>
        <taxon>Bacteria</taxon>
        <taxon>Pseudomonadati</taxon>
        <taxon>Bacteroidota</taxon>
        <taxon>Sphingobacteriia</taxon>
        <taxon>Sphingobacteriales</taxon>
        <taxon>Sphingobacteriaceae</taxon>
        <taxon>Sphingobacterium</taxon>
    </lineage>
</organism>
<dbReference type="EMBL" id="JJMU01000024">
    <property type="protein sequence ID" value="KGE14697.1"/>
    <property type="molecule type" value="Genomic_DNA"/>
</dbReference>
<comment type="caution">
    <text evidence="1">The sequence shown here is derived from an EMBL/GenBank/DDBJ whole genome shotgun (WGS) entry which is preliminary data.</text>
</comment>
<keyword evidence="1" id="KW-0808">Transferase</keyword>
<proteinExistence type="predicted"/>
<reference evidence="1 2" key="2">
    <citation type="journal article" date="2015" name="PLoS ONE">
        <title>Whole-Genome Optical Mapping and Finished Genome Sequence of Sphingobacterium deserti sp. nov., a New Species Isolated from the Western Desert of China.</title>
        <authorList>
            <person name="Teng C."/>
            <person name="Zhou Z."/>
            <person name="Molnar I."/>
            <person name="Li X."/>
            <person name="Tang R."/>
            <person name="Chen M."/>
            <person name="Wang L."/>
            <person name="Su S."/>
            <person name="Zhang W."/>
            <person name="Lin M."/>
        </authorList>
    </citation>
    <scope>NUCLEOTIDE SEQUENCE [LARGE SCALE GENOMIC DNA]</scope>
    <source>
        <strain evidence="2">ACCC05744</strain>
    </source>
</reference>
<dbReference type="OrthoDB" id="1132102at2"/>
<name>A0A0B8T1D8_9SPHI</name>
<keyword evidence="2" id="KW-1185">Reference proteome</keyword>
<keyword evidence="1" id="KW-0418">Kinase</keyword>
<dbReference type="AlphaFoldDB" id="A0A0B8T1D8"/>
<accession>A0A0B8T1D8</accession>
<dbReference type="eggNOG" id="COG1564">
    <property type="taxonomic scope" value="Bacteria"/>
</dbReference>
<reference evidence="2" key="1">
    <citation type="submission" date="2014-04" db="EMBL/GenBank/DDBJ databases">
        <title>Whole-Genome optical mapping and complete genome sequence of Sphingobacterium deserti sp. nov., a new spaces isolated from desert in the west of China.</title>
        <authorList>
            <person name="Teng C."/>
            <person name="Zhou Z."/>
            <person name="Li X."/>
            <person name="Chen M."/>
            <person name="Lin M."/>
            <person name="Wang L."/>
            <person name="Su S."/>
            <person name="Zhang C."/>
            <person name="Zhang W."/>
        </authorList>
    </citation>
    <scope>NUCLEOTIDE SEQUENCE [LARGE SCALE GENOMIC DNA]</scope>
    <source>
        <strain evidence="2">ACCC05744</strain>
    </source>
</reference>
<evidence type="ECO:0000313" key="2">
    <source>
        <dbReference type="Proteomes" id="UP000031802"/>
    </source>
</evidence>
<evidence type="ECO:0000313" key="1">
    <source>
        <dbReference type="EMBL" id="KGE14697.1"/>
    </source>
</evidence>
<gene>
    <name evidence="1" type="ORF">DI53_1726</name>
</gene>
<dbReference type="PATRIC" id="fig|1229276.3.peg.1776"/>
<dbReference type="Proteomes" id="UP000031802">
    <property type="component" value="Unassembled WGS sequence"/>
</dbReference>